<dbReference type="InterPro" id="IPR037923">
    <property type="entry name" value="HTH-like"/>
</dbReference>
<sequence>MGAEDGRGRASGSRAAHMDKCPALRYHQVRSIFGIKESSALLTDHTRFLLGVNPAPGSGELSVIFCGEGDPVGGHKIGPAVHDYYLIHTVISGSGLFVAGGQTFECKAGDTFVIFPGELFSYEADANDPWRYAWVAFTGTAAYGLLGKIGVTTDRPVIRGAARRALPLLRRIRTLLERAESPQLADLESAGYLRLLLAAYGAASGAHAAAESRSDMERQIAQAVRLLSTNYAQPISIDRLARSFGYHRTHFSTMFRRAVGLSPKQYLLKIRMERAASLLMTALPIEQVASSVGFGDPLYFSKQFRRWSGLSPTDYRNAKRRPEEP</sequence>
<keyword evidence="7" id="KW-1185">Reference proteome</keyword>
<keyword evidence="1" id="KW-0805">Transcription regulation</keyword>
<name>A0ABN7SCL5_THEXY</name>
<evidence type="ECO:0000313" key="7">
    <source>
        <dbReference type="Proteomes" id="UP000681526"/>
    </source>
</evidence>
<dbReference type="Pfam" id="PF02311">
    <property type="entry name" value="AraC_binding"/>
    <property type="match status" value="1"/>
</dbReference>
<evidence type="ECO:0000259" key="5">
    <source>
        <dbReference type="PROSITE" id="PS01124"/>
    </source>
</evidence>
<proteinExistence type="predicted"/>
<dbReference type="Gene3D" id="1.10.10.60">
    <property type="entry name" value="Homeodomain-like"/>
    <property type="match status" value="2"/>
</dbReference>
<dbReference type="PROSITE" id="PS00041">
    <property type="entry name" value="HTH_ARAC_FAMILY_1"/>
    <property type="match status" value="1"/>
</dbReference>
<dbReference type="InterPro" id="IPR003313">
    <property type="entry name" value="AraC-bd"/>
</dbReference>
<dbReference type="PANTHER" id="PTHR46796">
    <property type="entry name" value="HTH-TYPE TRANSCRIPTIONAL ACTIVATOR RHAS-RELATED"/>
    <property type="match status" value="1"/>
</dbReference>
<dbReference type="SMART" id="SM00342">
    <property type="entry name" value="HTH_ARAC"/>
    <property type="match status" value="1"/>
</dbReference>
<dbReference type="Pfam" id="PF12833">
    <property type="entry name" value="HTH_18"/>
    <property type="match status" value="1"/>
</dbReference>
<dbReference type="InterPro" id="IPR009057">
    <property type="entry name" value="Homeodomain-like_sf"/>
</dbReference>
<dbReference type="PROSITE" id="PS01124">
    <property type="entry name" value="HTH_ARAC_FAMILY_2"/>
    <property type="match status" value="1"/>
</dbReference>
<dbReference type="CDD" id="cd06986">
    <property type="entry name" value="cupin_MmsR-like_N"/>
    <property type="match status" value="1"/>
</dbReference>
<keyword evidence="4" id="KW-0804">Transcription</keyword>
<evidence type="ECO:0000256" key="2">
    <source>
        <dbReference type="ARBA" id="ARBA00023125"/>
    </source>
</evidence>
<reference evidence="6 7" key="1">
    <citation type="submission" date="2021-04" db="EMBL/GenBank/DDBJ databases">
        <authorList>
            <person name="Rakotoarivonina H."/>
        </authorList>
    </citation>
    <scope>NUCLEOTIDE SEQUENCE [LARGE SCALE GENOMIC DNA]</scope>
    <source>
        <strain evidence="6 7">XE</strain>
    </source>
</reference>
<dbReference type="EMBL" id="CAJRAY010000099">
    <property type="protein sequence ID" value="CAG5093019.1"/>
    <property type="molecule type" value="Genomic_DNA"/>
</dbReference>
<evidence type="ECO:0000256" key="1">
    <source>
        <dbReference type="ARBA" id="ARBA00023015"/>
    </source>
</evidence>
<dbReference type="Proteomes" id="UP000681526">
    <property type="component" value="Unassembled WGS sequence"/>
</dbReference>
<gene>
    <name evidence="6" type="primary">txxe 3765</name>
    <name evidence="6" type="ORF">TXXE_19125</name>
</gene>
<dbReference type="InterPro" id="IPR018062">
    <property type="entry name" value="HTH_AraC-typ_CS"/>
</dbReference>
<dbReference type="PRINTS" id="PR00032">
    <property type="entry name" value="HTHARAC"/>
</dbReference>
<accession>A0ABN7SCL5</accession>
<feature type="domain" description="HTH araC/xylS-type" evidence="5">
    <location>
        <begin position="221"/>
        <end position="318"/>
    </location>
</feature>
<keyword evidence="2" id="KW-0238">DNA-binding</keyword>
<dbReference type="SUPFAM" id="SSF46689">
    <property type="entry name" value="Homeodomain-like"/>
    <property type="match status" value="2"/>
</dbReference>
<dbReference type="InterPro" id="IPR050204">
    <property type="entry name" value="AraC_XylS_family_regulators"/>
</dbReference>
<dbReference type="InterPro" id="IPR020449">
    <property type="entry name" value="Tscrpt_reg_AraC-type_HTH"/>
</dbReference>
<protein>
    <submittedName>
        <fullName evidence="6">Transcriptional regulator, AraC family</fullName>
    </submittedName>
</protein>
<evidence type="ECO:0000313" key="6">
    <source>
        <dbReference type="EMBL" id="CAG5093019.1"/>
    </source>
</evidence>
<comment type="caution">
    <text evidence="6">The sequence shown here is derived from an EMBL/GenBank/DDBJ whole genome shotgun (WGS) entry which is preliminary data.</text>
</comment>
<keyword evidence="3" id="KW-0010">Activator</keyword>
<organism evidence="6 7">
    <name type="scientific">Thermobacillus xylanilyticus</name>
    <dbReference type="NCBI Taxonomy" id="76633"/>
    <lineage>
        <taxon>Bacteria</taxon>
        <taxon>Bacillati</taxon>
        <taxon>Bacillota</taxon>
        <taxon>Bacilli</taxon>
        <taxon>Bacillales</taxon>
        <taxon>Paenibacillaceae</taxon>
        <taxon>Thermobacillus</taxon>
    </lineage>
</organism>
<dbReference type="InterPro" id="IPR018060">
    <property type="entry name" value="HTH_AraC"/>
</dbReference>
<evidence type="ECO:0000256" key="4">
    <source>
        <dbReference type="ARBA" id="ARBA00023163"/>
    </source>
</evidence>
<dbReference type="SUPFAM" id="SSF51215">
    <property type="entry name" value="Regulatory protein AraC"/>
    <property type="match status" value="1"/>
</dbReference>
<evidence type="ECO:0000256" key="3">
    <source>
        <dbReference type="ARBA" id="ARBA00023159"/>
    </source>
</evidence>
<dbReference type="Gene3D" id="2.60.120.280">
    <property type="entry name" value="Regulatory protein AraC"/>
    <property type="match status" value="1"/>
</dbReference>